<dbReference type="AlphaFoldDB" id="A0A853JTH5"/>
<gene>
    <name evidence="1" type="ORF">H0N91_17445</name>
</gene>
<dbReference type="RefSeq" id="WP_180494094.1">
    <property type="nucleotide sequence ID" value="NZ_CAUEPJ010000107.1"/>
</dbReference>
<protein>
    <submittedName>
        <fullName evidence="1">Uncharacterized protein</fullName>
    </submittedName>
</protein>
<evidence type="ECO:0000313" key="1">
    <source>
        <dbReference type="EMBL" id="NZA39864.1"/>
    </source>
</evidence>
<comment type="caution">
    <text evidence="1">The sequence shown here is derived from an EMBL/GenBank/DDBJ whole genome shotgun (WGS) entry which is preliminary data.</text>
</comment>
<dbReference type="Proteomes" id="UP000586254">
    <property type="component" value="Unassembled WGS sequence"/>
</dbReference>
<sequence length="91" mass="10730">MKFYLCATNCSEYLGDNGRYDANKIPEGAHIEWYKDDRGYHDEMYVELHTIDELLSFAEKVGDEIIVKPASSRCRPKTQMPEIEIYNDYRE</sequence>
<reference evidence="1 2" key="1">
    <citation type="submission" date="2020-07" db="EMBL/GenBank/DDBJ databases">
        <title>Organ Donor 1.</title>
        <authorList>
            <person name="Marsh A.J."/>
            <person name="Azcarate-Peril M.A."/>
        </authorList>
    </citation>
    <scope>NUCLEOTIDE SEQUENCE [LARGE SCALE GENOMIC DNA]</scope>
    <source>
        <strain evidence="1 2">AMC0717</strain>
    </source>
</reference>
<accession>A0A853JTH5</accession>
<proteinExistence type="predicted"/>
<dbReference type="EMBL" id="JACCKS010000027">
    <property type="protein sequence ID" value="NZA39864.1"/>
    <property type="molecule type" value="Genomic_DNA"/>
</dbReference>
<name>A0A853JTH5_9FIRM</name>
<organism evidence="1 2">
    <name type="scientific">Eubacterium callanderi</name>
    <dbReference type="NCBI Taxonomy" id="53442"/>
    <lineage>
        <taxon>Bacteria</taxon>
        <taxon>Bacillati</taxon>
        <taxon>Bacillota</taxon>
        <taxon>Clostridia</taxon>
        <taxon>Eubacteriales</taxon>
        <taxon>Eubacteriaceae</taxon>
        <taxon>Eubacterium</taxon>
    </lineage>
</organism>
<evidence type="ECO:0000313" key="2">
    <source>
        <dbReference type="Proteomes" id="UP000586254"/>
    </source>
</evidence>